<sequence>MKKIAIIGAGTMGHSIGLSAAWSGQSVKIFGVDARDLETAQKGFEAKLRLMAANGLISDEQVKEIAERVVFTNSLEEAVKEAEFIIEAVPENMELKHNIYRQLEGLAANDIIIASNSSGLMPTALAEGMKHPERFVLTHFWNPAHLVPLVEIVGGEKTDEKTLQQTKTLIEQMKKQAVLLNKELPGFIGNRLQFAMFREAQALLDAGVATKEDIDAAVTYGIGRRLPVTGPLQTADLGGLDIFHAISDYLFEDLSTDQKPGPTLSSLLEKGELGTKTGSGFYQWPQAQSEAVQGKREEALIHFLKQDMEKQ</sequence>
<evidence type="ECO:0000256" key="3">
    <source>
        <dbReference type="ARBA" id="ARBA00009463"/>
    </source>
</evidence>
<gene>
    <name evidence="14" type="ORF">DP119_03665</name>
</gene>
<comment type="subcellular location">
    <subcellularLocation>
        <location evidence="1">Cytoplasm</location>
    </subcellularLocation>
</comment>
<dbReference type="UniPathway" id="UPA00863"/>
<dbReference type="GO" id="GO:0070403">
    <property type="term" value="F:NAD+ binding"/>
    <property type="evidence" value="ECO:0007669"/>
    <property type="project" value="InterPro"/>
</dbReference>
<feature type="domain" description="3-hydroxyacyl-CoA dehydrogenase C-terminal" evidence="12">
    <location>
        <begin position="186"/>
        <end position="284"/>
    </location>
</feature>
<evidence type="ECO:0000256" key="2">
    <source>
        <dbReference type="ARBA" id="ARBA00005086"/>
    </source>
</evidence>
<protein>
    <recommendedName>
        <fullName evidence="10">L-gulonate 3-dehydrogenase</fullName>
        <ecNumber evidence="9">1.1.1.45</ecNumber>
    </recommendedName>
    <alternativeName>
        <fullName evidence="10">L-gulonate 3-dehydrogenase</fullName>
    </alternativeName>
</protein>
<accession>A0A365KAH1</accession>
<comment type="similarity">
    <text evidence="3">Belongs to the 3-hydroxyacyl-CoA dehydrogenase family.</text>
</comment>
<dbReference type="PANTHER" id="PTHR48075:SF1">
    <property type="entry name" value="LAMBDA-CRYSTALLIN HOMOLOG"/>
    <property type="match status" value="1"/>
</dbReference>
<dbReference type="GO" id="GO:0019605">
    <property type="term" value="P:butyrate metabolic process"/>
    <property type="evidence" value="ECO:0007669"/>
    <property type="project" value="UniProtKB-UniPathway"/>
</dbReference>
<dbReference type="Gene3D" id="1.10.1040.10">
    <property type="entry name" value="N-(1-d-carboxylethyl)-l-norvaline Dehydrogenase, domain 2"/>
    <property type="match status" value="1"/>
</dbReference>
<evidence type="ECO:0000256" key="7">
    <source>
        <dbReference type="ARBA" id="ARBA00023002"/>
    </source>
</evidence>
<dbReference type="InterPro" id="IPR036291">
    <property type="entry name" value="NAD(P)-bd_dom_sf"/>
</dbReference>
<evidence type="ECO:0000256" key="1">
    <source>
        <dbReference type="ARBA" id="ARBA00004496"/>
    </source>
</evidence>
<dbReference type="InterPro" id="IPR006180">
    <property type="entry name" value="3-OHacyl-CoA_DH_CS"/>
</dbReference>
<dbReference type="InterPro" id="IPR013328">
    <property type="entry name" value="6PGD_dom2"/>
</dbReference>
<evidence type="ECO:0000256" key="6">
    <source>
        <dbReference type="ARBA" id="ARBA00022553"/>
    </source>
</evidence>
<keyword evidence="8" id="KW-0520">NAD</keyword>
<evidence type="ECO:0000259" key="12">
    <source>
        <dbReference type="Pfam" id="PF00725"/>
    </source>
</evidence>
<dbReference type="Pfam" id="PF00725">
    <property type="entry name" value="3HCDH"/>
    <property type="match status" value="1"/>
</dbReference>
<dbReference type="PIRSF" id="PIRSF000105">
    <property type="entry name" value="HCDH"/>
    <property type="match status" value="1"/>
</dbReference>
<name>A0A365KAH1_9BACL</name>
<feature type="domain" description="3-hydroxyacyl-CoA dehydrogenase NAD binding" evidence="13">
    <location>
        <begin position="3"/>
        <end position="182"/>
    </location>
</feature>
<dbReference type="GO" id="GO:0005737">
    <property type="term" value="C:cytoplasm"/>
    <property type="evidence" value="ECO:0007669"/>
    <property type="project" value="UniProtKB-SubCell"/>
</dbReference>
<dbReference type="SUPFAM" id="SSF51735">
    <property type="entry name" value="NAD(P)-binding Rossmann-fold domains"/>
    <property type="match status" value="1"/>
</dbReference>
<dbReference type="InterPro" id="IPR006176">
    <property type="entry name" value="3-OHacyl-CoA_DH_NAD-bd"/>
</dbReference>
<comment type="caution">
    <text evidence="14">The sequence shown here is derived from an EMBL/GenBank/DDBJ whole genome shotgun (WGS) entry which is preliminary data.</text>
</comment>
<proteinExistence type="inferred from homology"/>
<comment type="pathway">
    <text evidence="2">Lipid metabolism; butanoate metabolism.</text>
</comment>
<dbReference type="EMBL" id="QLZQ01000001">
    <property type="protein sequence ID" value="RAZ69769.1"/>
    <property type="molecule type" value="Genomic_DNA"/>
</dbReference>
<organism evidence="14 15">
    <name type="scientific">Planococcus maitriensis</name>
    <dbReference type="NCBI Taxonomy" id="221799"/>
    <lineage>
        <taxon>Bacteria</taxon>
        <taxon>Bacillati</taxon>
        <taxon>Bacillota</taxon>
        <taxon>Bacilli</taxon>
        <taxon>Bacillales</taxon>
        <taxon>Caryophanaceae</taxon>
        <taxon>Planococcus</taxon>
    </lineage>
</organism>
<dbReference type="InterPro" id="IPR022694">
    <property type="entry name" value="3-OHacyl-CoA_DH"/>
</dbReference>
<dbReference type="RefSeq" id="WP_112230957.1">
    <property type="nucleotide sequence ID" value="NZ_QLZQ01000001.1"/>
</dbReference>
<dbReference type="PROSITE" id="PS00067">
    <property type="entry name" value="3HCDH"/>
    <property type="match status" value="1"/>
</dbReference>
<evidence type="ECO:0000256" key="10">
    <source>
        <dbReference type="ARBA" id="ARBA00042709"/>
    </source>
</evidence>
<dbReference type="Gene3D" id="3.40.50.720">
    <property type="entry name" value="NAD(P)-binding Rossmann-like Domain"/>
    <property type="match status" value="1"/>
</dbReference>
<dbReference type="PANTHER" id="PTHR48075">
    <property type="entry name" value="3-HYDROXYACYL-COA DEHYDROGENASE FAMILY PROTEIN"/>
    <property type="match status" value="1"/>
</dbReference>
<evidence type="ECO:0000256" key="4">
    <source>
        <dbReference type="ARBA" id="ARBA00011738"/>
    </source>
</evidence>
<keyword evidence="15" id="KW-1185">Reference proteome</keyword>
<evidence type="ECO:0000256" key="5">
    <source>
        <dbReference type="ARBA" id="ARBA00022490"/>
    </source>
</evidence>
<dbReference type="Pfam" id="PF02737">
    <property type="entry name" value="3HCDH_N"/>
    <property type="match status" value="1"/>
</dbReference>
<keyword evidence="5" id="KW-0963">Cytoplasm</keyword>
<evidence type="ECO:0000256" key="11">
    <source>
        <dbReference type="PIRSR" id="PIRSR000105-1"/>
    </source>
</evidence>
<feature type="site" description="Important for catalytic activity" evidence="11">
    <location>
        <position position="139"/>
    </location>
</feature>
<reference evidence="14 15" key="1">
    <citation type="submission" date="2018-06" db="EMBL/GenBank/DDBJ databases">
        <title>The draft genome sequences of strains SCU63 and S1.</title>
        <authorList>
            <person name="Gan L."/>
        </authorList>
    </citation>
    <scope>NUCLEOTIDE SEQUENCE [LARGE SCALE GENOMIC DNA]</scope>
    <source>
        <strain evidence="14 15">S1</strain>
    </source>
</reference>
<keyword evidence="6" id="KW-0597">Phosphoprotein</keyword>
<dbReference type="GO" id="GO:0050104">
    <property type="term" value="F:L-gulonate 3-dehydrogenase activity"/>
    <property type="evidence" value="ECO:0007669"/>
    <property type="project" value="UniProtKB-EC"/>
</dbReference>
<dbReference type="AlphaFoldDB" id="A0A365KAH1"/>
<dbReference type="InterPro" id="IPR006108">
    <property type="entry name" value="3HC_DH_C"/>
</dbReference>
<evidence type="ECO:0000256" key="8">
    <source>
        <dbReference type="ARBA" id="ARBA00023027"/>
    </source>
</evidence>
<evidence type="ECO:0000259" key="13">
    <source>
        <dbReference type="Pfam" id="PF02737"/>
    </source>
</evidence>
<dbReference type="EC" id="1.1.1.45" evidence="9"/>
<dbReference type="SUPFAM" id="SSF48179">
    <property type="entry name" value="6-phosphogluconate dehydrogenase C-terminal domain-like"/>
    <property type="match status" value="1"/>
</dbReference>
<evidence type="ECO:0000313" key="14">
    <source>
        <dbReference type="EMBL" id="RAZ69769.1"/>
    </source>
</evidence>
<keyword evidence="7" id="KW-0560">Oxidoreductase</keyword>
<evidence type="ECO:0000313" key="15">
    <source>
        <dbReference type="Proteomes" id="UP000251869"/>
    </source>
</evidence>
<dbReference type="Proteomes" id="UP000251869">
    <property type="component" value="Unassembled WGS sequence"/>
</dbReference>
<evidence type="ECO:0000256" key="9">
    <source>
        <dbReference type="ARBA" id="ARBA00038962"/>
    </source>
</evidence>
<dbReference type="OrthoDB" id="9815331at2"/>
<comment type="subunit">
    <text evidence="4">Homodimer.</text>
</comment>
<dbReference type="InterPro" id="IPR008927">
    <property type="entry name" value="6-PGluconate_DH-like_C_sf"/>
</dbReference>